<accession>A0A971S1N3</accession>
<dbReference type="GO" id="GO:0010181">
    <property type="term" value="F:FMN binding"/>
    <property type="evidence" value="ECO:0007669"/>
    <property type="project" value="InterPro"/>
</dbReference>
<dbReference type="Gene3D" id="2.40.128.130">
    <property type="entry name" value="Autotransporter beta-domain"/>
    <property type="match status" value="1"/>
</dbReference>
<evidence type="ECO:0000256" key="3">
    <source>
        <dbReference type="ARBA" id="ARBA00022825"/>
    </source>
</evidence>
<evidence type="ECO:0000313" key="9">
    <source>
        <dbReference type="EMBL" id="NLW35417.1"/>
    </source>
</evidence>
<evidence type="ECO:0000256" key="1">
    <source>
        <dbReference type="ARBA" id="ARBA00022670"/>
    </source>
</evidence>
<dbReference type="PROSITE" id="PS50902">
    <property type="entry name" value="FLAVODOXIN_LIKE"/>
    <property type="match status" value="1"/>
</dbReference>
<evidence type="ECO:0000259" key="8">
    <source>
        <dbReference type="PROSITE" id="PS51829"/>
    </source>
</evidence>
<feature type="domain" description="Flavodoxin-like" evidence="6">
    <location>
        <begin position="1179"/>
        <end position="1205"/>
    </location>
</feature>
<dbReference type="InterPro" id="IPR005546">
    <property type="entry name" value="Autotransporte_beta"/>
</dbReference>
<dbReference type="GO" id="GO:0019867">
    <property type="term" value="C:outer membrane"/>
    <property type="evidence" value="ECO:0007669"/>
    <property type="project" value="InterPro"/>
</dbReference>
<reference evidence="9" key="1">
    <citation type="journal article" date="2020" name="Biotechnol. Biofuels">
        <title>New insights from the biogas microbiome by comprehensive genome-resolved metagenomics of nearly 1600 species originating from multiple anaerobic digesters.</title>
        <authorList>
            <person name="Campanaro S."/>
            <person name="Treu L."/>
            <person name="Rodriguez-R L.M."/>
            <person name="Kovalovszki A."/>
            <person name="Ziels R.M."/>
            <person name="Maus I."/>
            <person name="Zhu X."/>
            <person name="Kougias P.G."/>
            <person name="Basile A."/>
            <person name="Luo G."/>
            <person name="Schluter A."/>
            <person name="Konstantinidis K.T."/>
            <person name="Angelidaki I."/>
        </authorList>
    </citation>
    <scope>NUCLEOTIDE SEQUENCE</scope>
    <source>
        <strain evidence="9">AS06rmzACSIP_7</strain>
    </source>
</reference>
<dbReference type="EMBL" id="JAAYEE010000131">
    <property type="protein sequence ID" value="NLW35417.1"/>
    <property type="molecule type" value="Genomic_DNA"/>
</dbReference>
<dbReference type="GO" id="GO:0004252">
    <property type="term" value="F:serine-type endopeptidase activity"/>
    <property type="evidence" value="ECO:0007669"/>
    <property type="project" value="UniProtKB-UniRule"/>
</dbReference>
<dbReference type="PRINTS" id="PR00723">
    <property type="entry name" value="SUBTILISIN"/>
</dbReference>
<keyword evidence="2 5" id="KW-0378">Hydrolase</keyword>
<proteinExistence type="inferred from homology"/>
<sequence length="1205" mass="129803">MMSFTLCLKLHRVKYWSFVVLILSPFLIPVEGLPFVPNDPYFYYNSTERPYFPGQWHLDNNAPEYIFRTFKDWPDAPDWYKTDYAGKTVKMINSGVDANLSDAWQVGYTGKGVVIGIVDDGVEGAQEDISPNYSKELSRMFLQGKTLEDKGPILKSDNHGTAVAGVAAARGGNGIGGTGAAPYATIAGLRLLDSRDSRTIDEDYFFAYMWKSGVDFNEQGDSIIFAPKAPPEIQIKNHSYGNNQLFSKEEMPVLQSLHETALNGVIHVFAAGNARGTSQEDANKDAPASHRDVINVAALGSDGKFTNYSSYGSSVFVTAPSSRTDYQSNTSGFGITTTDRTGRNLGYNSYSKNNCCGDDWANCGDLFNTFPDYSYTSTFGGTSSAAPLVSGIMALGREANPDMDVRIAKHALVRTSEKVDPDDMSSTGGWLKNGAGNWFNPNYGFGNIDAGAFVRTVKKIAYVTEQTTYSTGITAVNAPIQSLNDGGTTRDIDLTTAQLTDSIRQSLEGVEIYLNFTHPKRGDLTASLLSPSGTTSCFLNATSHLPKDEQDMANVDNFGWTFLSNAFWGEDPLGSWTITMADTVQDNVGTWSSYNLTLLMGDITMNDNLPAIQKNNIRARSLTLSSSTAGYTIPAGLIFQARDSINLNGGSLVVNGGITENTGGYGSRVKLNNGVLSGNGSLTASRGIIHNGGTISPGNSIGTLTINGNYRQESQAKLLIEVASPAGNDLLAINGSASLNGILETSWTGGYIPAPQTRFGTILTASSGITGQFSRLLVNITPTVMFKPRYGINEIYLVTERDYLNENLLPYLTANQKAVGSMLNSVGNTATGDLSEVLSKIDALPSCDRTAYALDQLAPRGGEAQFGMGIAAATFQNSNMADRLSDLRDGMRGISFSGLSLKQGDITKGILIAGAGSDLTGMIPSGMDDRWGFFLKGNAVAGDHKDTPDYPGYDFTTAGITMGGDYRFTKSLIAGVMLGINASRGNTDNMGSKVRMDGFALGLYGTYYRQEFFMDGQISYGLSYYDNTRRIVFPGLDRTASSSPHGNQFNAYWGMGREFRIKRWMIAPAISLQYIKLGIDSYTEHSAGALNLDVDKQSAESLQGNIGGRISYTWQTDKALVIPGIRASYGHDFAHNNGNVTAQLVQGSSPFSIEVASPDRNFLSLGAGITAITKNALSLSINYGAQIGESRYIAHSINAGLRMGF</sequence>
<feature type="active site" description="Charge relay system" evidence="4 5">
    <location>
        <position position="119"/>
    </location>
</feature>
<feature type="domain" description="P/Homo B" evidence="8">
    <location>
        <begin position="463"/>
        <end position="605"/>
    </location>
</feature>
<dbReference type="PANTHER" id="PTHR42884:SF14">
    <property type="entry name" value="NEUROENDOCRINE CONVERTASE 1"/>
    <property type="match status" value="1"/>
</dbReference>
<dbReference type="InterPro" id="IPR008254">
    <property type="entry name" value="Flavodoxin/NO_synth"/>
</dbReference>
<dbReference type="PROSITE" id="PS00138">
    <property type="entry name" value="SUBTILASE_SER"/>
    <property type="match status" value="1"/>
</dbReference>
<dbReference type="InterPro" id="IPR008979">
    <property type="entry name" value="Galactose-bd-like_sf"/>
</dbReference>
<dbReference type="Proteomes" id="UP000777265">
    <property type="component" value="Unassembled WGS sequence"/>
</dbReference>
<dbReference type="InterPro" id="IPR015500">
    <property type="entry name" value="Peptidase_S8_subtilisin-rel"/>
</dbReference>
<dbReference type="Pfam" id="PF00082">
    <property type="entry name" value="Peptidase_S8"/>
    <property type="match status" value="1"/>
</dbReference>
<dbReference type="Pfam" id="PF01483">
    <property type="entry name" value="P_proprotein"/>
    <property type="match status" value="1"/>
</dbReference>
<keyword evidence="3 5" id="KW-0720">Serine protease</keyword>
<protein>
    <submittedName>
        <fullName evidence="9">Autotransporter domain-containing protein</fullName>
    </submittedName>
</protein>
<keyword evidence="1 5" id="KW-0645">Protease</keyword>
<evidence type="ECO:0000313" key="10">
    <source>
        <dbReference type="Proteomes" id="UP000777265"/>
    </source>
</evidence>
<comment type="similarity">
    <text evidence="5">Belongs to the peptidase S8 family.</text>
</comment>
<dbReference type="Pfam" id="PF03797">
    <property type="entry name" value="Autotransporter"/>
    <property type="match status" value="1"/>
</dbReference>
<dbReference type="Gene3D" id="2.60.120.260">
    <property type="entry name" value="Galactose-binding domain-like"/>
    <property type="match status" value="1"/>
</dbReference>
<dbReference type="PROSITE" id="PS51829">
    <property type="entry name" value="P_HOMO_B"/>
    <property type="match status" value="1"/>
</dbReference>
<evidence type="ECO:0000259" key="6">
    <source>
        <dbReference type="PROSITE" id="PS50902"/>
    </source>
</evidence>
<name>A0A971S1N3_9BACT</name>
<dbReference type="SMART" id="SM00869">
    <property type="entry name" value="Autotransporter"/>
    <property type="match status" value="1"/>
</dbReference>
<dbReference type="InterPro" id="IPR023828">
    <property type="entry name" value="Peptidase_S8_Ser-AS"/>
</dbReference>
<dbReference type="AlphaFoldDB" id="A0A971S1N3"/>
<dbReference type="InterPro" id="IPR036852">
    <property type="entry name" value="Peptidase_S8/S53_dom_sf"/>
</dbReference>
<dbReference type="GO" id="GO:0005737">
    <property type="term" value="C:cytoplasm"/>
    <property type="evidence" value="ECO:0007669"/>
    <property type="project" value="UniProtKB-ARBA"/>
</dbReference>
<comment type="caution">
    <text evidence="9">The sequence shown here is derived from an EMBL/GenBank/DDBJ whole genome shotgun (WGS) entry which is preliminary data.</text>
</comment>
<gene>
    <name evidence="9" type="ORF">GXY80_08045</name>
</gene>
<dbReference type="Gene3D" id="3.40.50.200">
    <property type="entry name" value="Peptidase S8/S53 domain"/>
    <property type="match status" value="1"/>
</dbReference>
<dbReference type="PROSITE" id="PS51208">
    <property type="entry name" value="AUTOTRANSPORTER"/>
    <property type="match status" value="1"/>
</dbReference>
<feature type="domain" description="Autotransporter" evidence="7">
    <location>
        <begin position="926"/>
        <end position="1205"/>
    </location>
</feature>
<feature type="active site" description="Charge relay system" evidence="4 5">
    <location>
        <position position="383"/>
    </location>
</feature>
<evidence type="ECO:0000259" key="7">
    <source>
        <dbReference type="PROSITE" id="PS51208"/>
    </source>
</evidence>
<evidence type="ECO:0000256" key="4">
    <source>
        <dbReference type="PIRSR" id="PIRSR615500-1"/>
    </source>
</evidence>
<dbReference type="NCBIfam" id="TIGR01414">
    <property type="entry name" value="autotrans_barl"/>
    <property type="match status" value="1"/>
</dbReference>
<evidence type="ECO:0000256" key="5">
    <source>
        <dbReference type="PROSITE-ProRule" id="PRU01240"/>
    </source>
</evidence>
<dbReference type="SUPFAM" id="SSF52743">
    <property type="entry name" value="Subtilisin-like"/>
    <property type="match status" value="1"/>
</dbReference>
<dbReference type="SUPFAM" id="SSF49785">
    <property type="entry name" value="Galactose-binding domain-like"/>
    <property type="match status" value="1"/>
</dbReference>
<dbReference type="SUPFAM" id="SSF103515">
    <property type="entry name" value="Autotransporter"/>
    <property type="match status" value="1"/>
</dbReference>
<dbReference type="PROSITE" id="PS00137">
    <property type="entry name" value="SUBTILASE_HIS"/>
    <property type="match status" value="1"/>
</dbReference>
<dbReference type="InterPro" id="IPR000209">
    <property type="entry name" value="Peptidase_S8/S53_dom"/>
</dbReference>
<dbReference type="InterPro" id="IPR036709">
    <property type="entry name" value="Autotransporte_beta_dom_sf"/>
</dbReference>
<dbReference type="InterPro" id="IPR022398">
    <property type="entry name" value="Peptidase_S8_His-AS"/>
</dbReference>
<dbReference type="InterPro" id="IPR002884">
    <property type="entry name" value="P_dom"/>
</dbReference>
<dbReference type="PANTHER" id="PTHR42884">
    <property type="entry name" value="PROPROTEIN CONVERTASE SUBTILISIN/KEXIN-RELATED"/>
    <property type="match status" value="1"/>
</dbReference>
<dbReference type="GO" id="GO:0012505">
    <property type="term" value="C:endomembrane system"/>
    <property type="evidence" value="ECO:0007669"/>
    <property type="project" value="UniProtKB-ARBA"/>
</dbReference>
<dbReference type="PROSITE" id="PS51892">
    <property type="entry name" value="SUBTILASE"/>
    <property type="match status" value="1"/>
</dbReference>
<organism evidence="9 10">
    <name type="scientific">Syntrophorhabdus aromaticivorans</name>
    <dbReference type="NCBI Taxonomy" id="328301"/>
    <lineage>
        <taxon>Bacteria</taxon>
        <taxon>Pseudomonadati</taxon>
        <taxon>Thermodesulfobacteriota</taxon>
        <taxon>Syntrophorhabdia</taxon>
        <taxon>Syntrophorhabdales</taxon>
        <taxon>Syntrophorhabdaceae</taxon>
        <taxon>Syntrophorhabdus</taxon>
    </lineage>
</organism>
<evidence type="ECO:0000256" key="2">
    <source>
        <dbReference type="ARBA" id="ARBA00022801"/>
    </source>
</evidence>
<dbReference type="GO" id="GO:0016485">
    <property type="term" value="P:protein processing"/>
    <property type="evidence" value="ECO:0007669"/>
    <property type="project" value="TreeGrafter"/>
</dbReference>
<dbReference type="InterPro" id="IPR006315">
    <property type="entry name" value="OM_autotransptr_brl_dom"/>
</dbReference>
<reference evidence="9" key="2">
    <citation type="submission" date="2020-01" db="EMBL/GenBank/DDBJ databases">
        <authorList>
            <person name="Campanaro S."/>
        </authorList>
    </citation>
    <scope>NUCLEOTIDE SEQUENCE</scope>
    <source>
        <strain evidence="9">AS06rmzACSIP_7</strain>
    </source>
</reference>
<feature type="active site" description="Charge relay system" evidence="4 5">
    <location>
        <position position="159"/>
    </location>
</feature>